<gene>
    <name evidence="2" type="ORF">Hamer_G002381</name>
</gene>
<feature type="compositionally biased region" description="Basic and acidic residues" evidence="1">
    <location>
        <begin position="50"/>
        <end position="60"/>
    </location>
</feature>
<keyword evidence="3" id="KW-1185">Reference proteome</keyword>
<feature type="non-terminal residue" evidence="2">
    <location>
        <position position="1"/>
    </location>
</feature>
<proteinExistence type="predicted"/>
<feature type="region of interest" description="Disordered" evidence="1">
    <location>
        <begin position="1"/>
        <end position="60"/>
    </location>
</feature>
<dbReference type="EMBL" id="JAHLQT010020073">
    <property type="protein sequence ID" value="KAG7168354.1"/>
    <property type="molecule type" value="Genomic_DNA"/>
</dbReference>
<feature type="compositionally biased region" description="Basic and acidic residues" evidence="1">
    <location>
        <begin position="1"/>
        <end position="18"/>
    </location>
</feature>
<comment type="caution">
    <text evidence="2">The sequence shown here is derived from an EMBL/GenBank/DDBJ whole genome shotgun (WGS) entry which is preliminary data.</text>
</comment>
<name>A0A8J5KER5_HOMAM</name>
<evidence type="ECO:0000313" key="2">
    <source>
        <dbReference type="EMBL" id="KAG7168354.1"/>
    </source>
</evidence>
<organism evidence="2 3">
    <name type="scientific">Homarus americanus</name>
    <name type="common">American lobster</name>
    <dbReference type="NCBI Taxonomy" id="6706"/>
    <lineage>
        <taxon>Eukaryota</taxon>
        <taxon>Metazoa</taxon>
        <taxon>Ecdysozoa</taxon>
        <taxon>Arthropoda</taxon>
        <taxon>Crustacea</taxon>
        <taxon>Multicrustacea</taxon>
        <taxon>Malacostraca</taxon>
        <taxon>Eumalacostraca</taxon>
        <taxon>Eucarida</taxon>
        <taxon>Decapoda</taxon>
        <taxon>Pleocyemata</taxon>
        <taxon>Astacidea</taxon>
        <taxon>Nephropoidea</taxon>
        <taxon>Nephropidae</taxon>
        <taxon>Homarus</taxon>
    </lineage>
</organism>
<evidence type="ECO:0000313" key="3">
    <source>
        <dbReference type="Proteomes" id="UP000747542"/>
    </source>
</evidence>
<accession>A0A8J5KER5</accession>
<protein>
    <submittedName>
        <fullName evidence="2">Uncharacterized protein</fullName>
    </submittedName>
</protein>
<dbReference type="Proteomes" id="UP000747542">
    <property type="component" value="Unassembled WGS sequence"/>
</dbReference>
<sequence length="60" mass="7093">MKSKEEEERSKRETDRHNSRGTFLRPVCCSSGQQDDPEERPPAQGQLHPHQKERPTERHQ</sequence>
<dbReference type="AlphaFoldDB" id="A0A8J5KER5"/>
<reference evidence="2" key="1">
    <citation type="journal article" date="2021" name="Sci. Adv.">
        <title>The American lobster genome reveals insights on longevity, neural, and immune adaptations.</title>
        <authorList>
            <person name="Polinski J.M."/>
            <person name="Zimin A.V."/>
            <person name="Clark K.F."/>
            <person name="Kohn A.B."/>
            <person name="Sadowski N."/>
            <person name="Timp W."/>
            <person name="Ptitsyn A."/>
            <person name="Khanna P."/>
            <person name="Romanova D.Y."/>
            <person name="Williams P."/>
            <person name="Greenwood S.J."/>
            <person name="Moroz L.L."/>
            <person name="Walt D.R."/>
            <person name="Bodnar A.G."/>
        </authorList>
    </citation>
    <scope>NUCLEOTIDE SEQUENCE</scope>
    <source>
        <strain evidence="2">GMGI-L3</strain>
    </source>
</reference>
<evidence type="ECO:0000256" key="1">
    <source>
        <dbReference type="SAM" id="MobiDB-lite"/>
    </source>
</evidence>